<reference evidence="2 3" key="1">
    <citation type="submission" date="2016-10" db="EMBL/GenBank/DDBJ databases">
        <authorList>
            <person name="de Groot N.N."/>
        </authorList>
    </citation>
    <scope>NUCLEOTIDE SEQUENCE [LARGE SCALE GENOMIC DNA]</scope>
    <source>
        <strain evidence="2 3">DSM 28010</strain>
    </source>
</reference>
<dbReference type="SUPFAM" id="SSF51294">
    <property type="entry name" value="Hedgehog/intein (Hint) domain"/>
    <property type="match status" value="1"/>
</dbReference>
<proteinExistence type="predicted"/>
<evidence type="ECO:0000313" key="2">
    <source>
        <dbReference type="EMBL" id="SDI69958.1"/>
    </source>
</evidence>
<keyword evidence="3" id="KW-1185">Reference proteome</keyword>
<accession>A0A1G8MPK9</accession>
<dbReference type="InterPro" id="IPR028992">
    <property type="entry name" value="Hedgehog/Intein_dom"/>
</dbReference>
<gene>
    <name evidence="2" type="ORF">SAMN05421850_104282</name>
</gene>
<dbReference type="EMBL" id="FNEB01000004">
    <property type="protein sequence ID" value="SDI69958.1"/>
    <property type="molecule type" value="Genomic_DNA"/>
</dbReference>
<evidence type="ECO:0000259" key="1">
    <source>
        <dbReference type="Pfam" id="PF13403"/>
    </source>
</evidence>
<evidence type="ECO:0000313" key="3">
    <source>
        <dbReference type="Proteomes" id="UP000199340"/>
    </source>
</evidence>
<protein>
    <submittedName>
        <fullName evidence="2">Hint domain-containing protein</fullName>
    </submittedName>
</protein>
<sequence length="349" mass="38524">MGLIFYARGDSSSANNSEINSESLSKTPTTTLEFKTIGPDGDYLLEFNDGASDPDTLLYINGQARFFTVEFSGNLPQSNKFSNVNGLDLRGEEVVVITDEMTGQRYYFLTDPTLNTFLTMESMPNGSVPITNVSSTNDVVICFARGTRIETPSGPTRIENLRTGDLVHTEHGPKPIQWIGSTKLTYHHLAADRSLRPIKVRAHAFDDNVPEKDIVLSPNHRVVVEDGYVSLLFGFERALCAVKHLLDPGRIEPFLPLEGVEYFHLMLEQHEIVQCNNLSSESLYLGSDAFDAIGENAMAQLQNDLKSRMPSGEVRQKSALPVLKKHEASLLIAPNGSTRGSNRAQKHAA</sequence>
<dbReference type="Proteomes" id="UP000199340">
    <property type="component" value="Unassembled WGS sequence"/>
</dbReference>
<dbReference type="AlphaFoldDB" id="A0A1G8MPK9"/>
<dbReference type="OrthoDB" id="6305173at2"/>
<dbReference type="Gene3D" id="2.170.16.10">
    <property type="entry name" value="Hedgehog/Intein (Hint) domain"/>
    <property type="match status" value="1"/>
</dbReference>
<organism evidence="2 3">
    <name type="scientific">Lutimaribacter saemankumensis</name>
    <dbReference type="NCBI Taxonomy" id="490829"/>
    <lineage>
        <taxon>Bacteria</taxon>
        <taxon>Pseudomonadati</taxon>
        <taxon>Pseudomonadota</taxon>
        <taxon>Alphaproteobacteria</taxon>
        <taxon>Rhodobacterales</taxon>
        <taxon>Roseobacteraceae</taxon>
        <taxon>Lutimaribacter</taxon>
    </lineage>
</organism>
<dbReference type="Pfam" id="PF13403">
    <property type="entry name" value="Hint_2"/>
    <property type="match status" value="1"/>
</dbReference>
<name>A0A1G8MPK9_9RHOB</name>
<dbReference type="InterPro" id="IPR036844">
    <property type="entry name" value="Hint_dom_sf"/>
</dbReference>
<dbReference type="RefSeq" id="WP_090028599.1">
    <property type="nucleotide sequence ID" value="NZ_FNEB01000004.1"/>
</dbReference>
<feature type="domain" description="Hedgehog/Intein (Hint)" evidence="1">
    <location>
        <begin position="141"/>
        <end position="286"/>
    </location>
</feature>
<dbReference type="STRING" id="490829.SAMN05421850_104282"/>